<evidence type="ECO:0000256" key="2">
    <source>
        <dbReference type="SAM" id="MobiDB-lite"/>
    </source>
</evidence>
<accession>A0AAQ4QYC6</accession>
<reference evidence="4 5" key="1">
    <citation type="journal article" date="2021" name="G3 (Bethesda)">
        <title>Improved contiguity of the threespine stickleback genome using long-read sequencing.</title>
        <authorList>
            <person name="Nath S."/>
            <person name="Shaw D.E."/>
            <person name="White M.A."/>
        </authorList>
    </citation>
    <scope>NUCLEOTIDE SEQUENCE [LARGE SCALE GENOMIC DNA]</scope>
    <source>
        <strain evidence="4 5">Lake Benthic</strain>
    </source>
</reference>
<feature type="domain" description="Chromo" evidence="3">
    <location>
        <begin position="132"/>
        <end position="182"/>
    </location>
</feature>
<reference evidence="4" key="2">
    <citation type="submission" date="2025-08" db="UniProtKB">
        <authorList>
            <consortium name="Ensembl"/>
        </authorList>
    </citation>
    <scope>IDENTIFICATION</scope>
</reference>
<dbReference type="AlphaFoldDB" id="A0AAQ4QYC6"/>
<name>A0AAQ4QYC6_GASAC</name>
<comment type="subcellular location">
    <subcellularLocation>
        <location evidence="1">Nucleus</location>
    </subcellularLocation>
</comment>
<dbReference type="Gene3D" id="2.40.50.40">
    <property type="match status" value="1"/>
</dbReference>
<evidence type="ECO:0000256" key="1">
    <source>
        <dbReference type="ARBA" id="ARBA00004123"/>
    </source>
</evidence>
<dbReference type="Pfam" id="PF24626">
    <property type="entry name" value="SH3_Tf2-1"/>
    <property type="match status" value="1"/>
</dbReference>
<dbReference type="SMART" id="SM00298">
    <property type="entry name" value="CHROMO"/>
    <property type="match status" value="1"/>
</dbReference>
<proteinExistence type="predicted"/>
<dbReference type="InterPro" id="IPR000953">
    <property type="entry name" value="Chromo/chromo_shadow_dom"/>
</dbReference>
<dbReference type="Proteomes" id="UP000007635">
    <property type="component" value="Chromosome XX"/>
</dbReference>
<dbReference type="Ensembl" id="ENSGACT00000067294.1">
    <property type="protein sequence ID" value="ENSGACP00000056336.1"/>
    <property type="gene ID" value="ENSGACG00000034542.1"/>
</dbReference>
<sequence>IAVPSVQAHFRRCHRTWHQARAALLRASGQYQAQANRRRSPAPHYKVGDKVWLATRDIPLRTESKKLNPKYIGPFKVERVINPAVVRLRLPKSLKVHPAFHVSRIKPVLLSPLLPPPSRPPPPRMIDGGPAYTVRRIMDSRRRGRGFQYLVDWRGYGPEARCWVPRRQILDADLLRVFHQRHPGAPGVKLRPTSSPCRIVRRSILHLGTRQPRLATETPPPPPPHLDSPFCTLD</sequence>
<dbReference type="GeneTree" id="ENSGT01120000272038"/>
<dbReference type="Pfam" id="PF00385">
    <property type="entry name" value="Chromo"/>
    <property type="match status" value="1"/>
</dbReference>
<dbReference type="InterPro" id="IPR016197">
    <property type="entry name" value="Chromo-like_dom_sf"/>
</dbReference>
<dbReference type="PROSITE" id="PS50013">
    <property type="entry name" value="CHROMO_2"/>
    <property type="match status" value="1"/>
</dbReference>
<evidence type="ECO:0000313" key="4">
    <source>
        <dbReference type="Ensembl" id="ENSGACP00000056336.1"/>
    </source>
</evidence>
<dbReference type="InterPro" id="IPR056924">
    <property type="entry name" value="SH3_Tf2-1"/>
</dbReference>
<evidence type="ECO:0000259" key="3">
    <source>
        <dbReference type="PROSITE" id="PS50013"/>
    </source>
</evidence>
<dbReference type="GO" id="GO:0005634">
    <property type="term" value="C:nucleus"/>
    <property type="evidence" value="ECO:0007669"/>
    <property type="project" value="UniProtKB-SubCell"/>
</dbReference>
<dbReference type="InterPro" id="IPR023780">
    <property type="entry name" value="Chromo_domain"/>
</dbReference>
<organism evidence="4 5">
    <name type="scientific">Gasterosteus aculeatus aculeatus</name>
    <name type="common">three-spined stickleback</name>
    <dbReference type="NCBI Taxonomy" id="481459"/>
    <lineage>
        <taxon>Eukaryota</taxon>
        <taxon>Metazoa</taxon>
        <taxon>Chordata</taxon>
        <taxon>Craniata</taxon>
        <taxon>Vertebrata</taxon>
        <taxon>Euteleostomi</taxon>
        <taxon>Actinopterygii</taxon>
        <taxon>Neopterygii</taxon>
        <taxon>Teleostei</taxon>
        <taxon>Neoteleostei</taxon>
        <taxon>Acanthomorphata</taxon>
        <taxon>Eupercaria</taxon>
        <taxon>Perciformes</taxon>
        <taxon>Cottioidei</taxon>
        <taxon>Gasterosteales</taxon>
        <taxon>Gasterosteidae</taxon>
        <taxon>Gasterosteus</taxon>
    </lineage>
</organism>
<reference evidence="4" key="3">
    <citation type="submission" date="2025-09" db="UniProtKB">
        <authorList>
            <consortium name="Ensembl"/>
        </authorList>
    </citation>
    <scope>IDENTIFICATION</scope>
</reference>
<keyword evidence="5" id="KW-1185">Reference proteome</keyword>
<evidence type="ECO:0000313" key="5">
    <source>
        <dbReference type="Proteomes" id="UP000007635"/>
    </source>
</evidence>
<dbReference type="SUPFAM" id="SSF54160">
    <property type="entry name" value="Chromo domain-like"/>
    <property type="match status" value="1"/>
</dbReference>
<protein>
    <recommendedName>
        <fullName evidence="3">Chromo domain-containing protein</fullName>
    </recommendedName>
</protein>
<feature type="region of interest" description="Disordered" evidence="2">
    <location>
        <begin position="208"/>
        <end position="234"/>
    </location>
</feature>